<dbReference type="PANTHER" id="PTHR41328:SF2">
    <property type="entry name" value="TERMINASE SMALL SUBUNIT"/>
    <property type="match status" value="1"/>
</dbReference>
<dbReference type="InterPro" id="IPR005335">
    <property type="entry name" value="Terminase_ssu"/>
</dbReference>
<dbReference type="Gene3D" id="1.10.10.1400">
    <property type="entry name" value="Terminase, small subunit, N-terminal DNA-binding domain, HTH motif"/>
    <property type="match status" value="1"/>
</dbReference>
<reference evidence="4 5" key="1">
    <citation type="journal article" date="2014" name="Genome Announc.">
        <title>Complete Genome Sequence of the Model Rhizosphere Strain Azospirillum brasilense Az39, Successfully Applied in Agriculture.</title>
        <authorList>
            <person name="Rivera D."/>
            <person name="Revale S."/>
            <person name="Molina R."/>
            <person name="Gualpa J."/>
            <person name="Puente M."/>
            <person name="Maroniche G."/>
            <person name="Paris G."/>
            <person name="Baker D."/>
            <person name="Clavijo B."/>
            <person name="McLay K."/>
            <person name="Spaepen S."/>
            <person name="Perticari A."/>
            <person name="Vazquez M."/>
            <person name="Wisniewski-Dye F."/>
            <person name="Watkins C."/>
            <person name="Martinez-Abarca F."/>
            <person name="Vanderleyden J."/>
            <person name="Cassan F."/>
        </authorList>
    </citation>
    <scope>NUCLEOTIDE SEQUENCE [LARGE SCALE GENOMIC DNA]</scope>
    <source>
        <strain evidence="4 5">Az39</strain>
    </source>
</reference>
<evidence type="ECO:0000256" key="2">
    <source>
        <dbReference type="ARBA" id="ARBA00023219"/>
    </source>
</evidence>
<feature type="region of interest" description="Disordered" evidence="3">
    <location>
        <begin position="232"/>
        <end position="260"/>
    </location>
</feature>
<gene>
    <name evidence="4" type="ORF">ABAZ39_07230</name>
</gene>
<protein>
    <recommendedName>
        <fullName evidence="6">Terminase small subunit</fullName>
    </recommendedName>
</protein>
<dbReference type="RefSeq" id="WP_081862906.1">
    <property type="nucleotide sequence ID" value="NZ_CP007793.1"/>
</dbReference>
<dbReference type="EMBL" id="CP007793">
    <property type="protein sequence ID" value="AIB11794.1"/>
    <property type="molecule type" value="Genomic_DNA"/>
</dbReference>
<sequence>MAKRLDPATWAQIRARYAAGASFGAMAKEFSVSKGTLGERAKAEGWTRSAPNAPNGKPNAPNGRRSGEGKARGTASRLGGDALRRPPLEDPESLGELNPRQRQFVREYGRDFNGTQAAIRAGYSPASAAQQACDLLKHPKVSKAIAEAERLRAERTNVTADRVLQELARMGLADLSDLAEWDAGTVRLRSSSELPPDLSAAVVEVSEGKEGVKIKLGKMQALRELAKVTGLTAQRPNGGGGADPVTKVERTVVRPADPHG</sequence>
<keyword evidence="2" id="KW-0231">Viral genome packaging</keyword>
<accession>A0A060DLV2</accession>
<evidence type="ECO:0000313" key="5">
    <source>
        <dbReference type="Proteomes" id="UP000027186"/>
    </source>
</evidence>
<proteinExistence type="predicted"/>
<evidence type="ECO:0000256" key="3">
    <source>
        <dbReference type="SAM" id="MobiDB-lite"/>
    </source>
</evidence>
<name>A0A060DLV2_9PROT</name>
<dbReference type="GO" id="GO:0051276">
    <property type="term" value="P:chromosome organization"/>
    <property type="evidence" value="ECO:0007669"/>
    <property type="project" value="InterPro"/>
</dbReference>
<dbReference type="InterPro" id="IPR052404">
    <property type="entry name" value="SPP1-like_terminase"/>
</dbReference>
<feature type="compositionally biased region" description="Low complexity" evidence="3">
    <location>
        <begin position="50"/>
        <end position="63"/>
    </location>
</feature>
<feature type="region of interest" description="Disordered" evidence="3">
    <location>
        <begin position="33"/>
        <end position="102"/>
    </location>
</feature>
<dbReference type="InterPro" id="IPR038713">
    <property type="entry name" value="Terminase_Gp1_N_sf"/>
</dbReference>
<dbReference type="PANTHER" id="PTHR41328">
    <property type="entry name" value="TERMINASE SMALL SUBUNIT-RELATED"/>
    <property type="match status" value="1"/>
</dbReference>
<organism evidence="4 5">
    <name type="scientific">Azospirillum argentinense</name>
    <dbReference type="NCBI Taxonomy" id="2970906"/>
    <lineage>
        <taxon>Bacteria</taxon>
        <taxon>Pseudomonadati</taxon>
        <taxon>Pseudomonadota</taxon>
        <taxon>Alphaproteobacteria</taxon>
        <taxon>Rhodospirillales</taxon>
        <taxon>Azospirillaceae</taxon>
        <taxon>Azospirillum</taxon>
    </lineage>
</organism>
<dbReference type="KEGG" id="abq:ABAZ39_07230"/>
<evidence type="ECO:0008006" key="6">
    <source>
        <dbReference type="Google" id="ProtNLM"/>
    </source>
</evidence>
<dbReference type="AlphaFoldDB" id="A0A060DLV2"/>
<keyword evidence="1" id="KW-1188">Viral release from host cell</keyword>
<feature type="compositionally biased region" description="Basic and acidic residues" evidence="3">
    <location>
        <begin position="246"/>
        <end position="260"/>
    </location>
</feature>
<evidence type="ECO:0000256" key="1">
    <source>
        <dbReference type="ARBA" id="ARBA00022612"/>
    </source>
</evidence>
<evidence type="ECO:0000313" key="4">
    <source>
        <dbReference type="EMBL" id="AIB11794.1"/>
    </source>
</evidence>
<dbReference type="Pfam" id="PF03592">
    <property type="entry name" value="Terminase_2"/>
    <property type="match status" value="1"/>
</dbReference>
<dbReference type="Proteomes" id="UP000027186">
    <property type="component" value="Chromosome"/>
</dbReference>